<feature type="region of interest" description="Disordered" evidence="1">
    <location>
        <begin position="335"/>
        <end position="358"/>
    </location>
</feature>
<accession>A0A830GMW3</accession>
<dbReference type="Pfam" id="PF04007">
    <property type="entry name" value="DUF354"/>
    <property type="match status" value="1"/>
</dbReference>
<evidence type="ECO:0000256" key="1">
    <source>
        <dbReference type="SAM" id="MobiDB-lite"/>
    </source>
</evidence>
<organism evidence="2 3">
    <name type="scientific">Haloarcula pellucida</name>
    <dbReference type="NCBI Taxonomy" id="1427151"/>
    <lineage>
        <taxon>Archaea</taxon>
        <taxon>Methanobacteriati</taxon>
        <taxon>Methanobacteriota</taxon>
        <taxon>Stenosarchaea group</taxon>
        <taxon>Halobacteria</taxon>
        <taxon>Halobacteriales</taxon>
        <taxon>Haloarculaceae</taxon>
        <taxon>Haloarcula</taxon>
    </lineage>
</organism>
<comment type="caution">
    <text evidence="2">The sequence shown here is derived from an EMBL/GenBank/DDBJ whole genome shotgun (WGS) entry which is preliminary data.</text>
</comment>
<dbReference type="PIRSF" id="PIRSF005357">
    <property type="entry name" value="UCP005357"/>
    <property type="match status" value="1"/>
</dbReference>
<reference evidence="2" key="2">
    <citation type="submission" date="2020-09" db="EMBL/GenBank/DDBJ databases">
        <authorList>
            <person name="Sun Q."/>
            <person name="Ohkuma M."/>
        </authorList>
    </citation>
    <scope>NUCLEOTIDE SEQUENCE</scope>
    <source>
        <strain evidence="2">JCM 17820</strain>
    </source>
</reference>
<protein>
    <recommendedName>
        <fullName evidence="4">DUF354 domain-containing protein</fullName>
    </recommendedName>
</protein>
<dbReference type="AlphaFoldDB" id="A0A830GMW3"/>
<dbReference type="EMBL" id="BMOU01000003">
    <property type="protein sequence ID" value="GGN94100.1"/>
    <property type="molecule type" value="Genomic_DNA"/>
</dbReference>
<name>A0A830GMW3_9EURY</name>
<evidence type="ECO:0000313" key="3">
    <source>
        <dbReference type="Proteomes" id="UP000605784"/>
    </source>
</evidence>
<gene>
    <name evidence="2" type="ORF">GCM10009030_20140</name>
</gene>
<keyword evidence="3" id="KW-1185">Reference proteome</keyword>
<proteinExistence type="predicted"/>
<dbReference type="Proteomes" id="UP000605784">
    <property type="component" value="Unassembled WGS sequence"/>
</dbReference>
<dbReference type="InterPro" id="IPR007152">
    <property type="entry name" value="DUF354"/>
</dbReference>
<sequence length="358" mass="38770">MNVVVTVQHAGHVHFFKHAIDELTRRGHDVRVFARDNEASIDLLECCNIEYEVLAGSSDSLLSLATAQATYEARLLRRALEFEPDVMTAIGGVAISHVASLVGARSVVFYDTEHATLIRRLAFPFADTVCTPDCFRDDIGSKQVRYPAYHELAYLHPDHFDPDEAVLEDVGLETDGDVVLVRLGDWSSSHDVGASGIEDPIALVEQLEADGAEVLLSTEGDLPDRLASRGFDLESDRFHDLLAAIDLYVGEGGTTAAECAALGTPAVYVSDLTLGYLDELESRYGLVVNCAGDGGTEKALEAARSMLAEPATEFQHRRMHLLTEKVNPTDVILEQLTGDPSAPPRGTDTAEAPPRNVG</sequence>
<dbReference type="PANTHER" id="PTHR39662:SF1">
    <property type="entry name" value="DUF354 DOMAIN-CONTAINING PROTEIN"/>
    <property type="match status" value="1"/>
</dbReference>
<evidence type="ECO:0008006" key="4">
    <source>
        <dbReference type="Google" id="ProtNLM"/>
    </source>
</evidence>
<evidence type="ECO:0000313" key="2">
    <source>
        <dbReference type="EMBL" id="GGN94100.1"/>
    </source>
</evidence>
<dbReference type="Gene3D" id="3.40.50.2000">
    <property type="entry name" value="Glycogen Phosphorylase B"/>
    <property type="match status" value="2"/>
</dbReference>
<dbReference type="RefSeq" id="WP_188997050.1">
    <property type="nucleotide sequence ID" value="NZ_BMOU01000003.1"/>
</dbReference>
<reference evidence="2" key="1">
    <citation type="journal article" date="2014" name="Int. J. Syst. Evol. Microbiol.">
        <title>Complete genome sequence of Corynebacterium casei LMG S-19264T (=DSM 44701T), isolated from a smear-ripened cheese.</title>
        <authorList>
            <consortium name="US DOE Joint Genome Institute (JGI-PGF)"/>
            <person name="Walter F."/>
            <person name="Albersmeier A."/>
            <person name="Kalinowski J."/>
            <person name="Ruckert C."/>
        </authorList>
    </citation>
    <scope>NUCLEOTIDE SEQUENCE</scope>
    <source>
        <strain evidence="2">JCM 17820</strain>
    </source>
</reference>
<dbReference type="SUPFAM" id="SSF53756">
    <property type="entry name" value="UDP-Glycosyltransferase/glycogen phosphorylase"/>
    <property type="match status" value="1"/>
</dbReference>
<dbReference type="PANTHER" id="PTHR39662">
    <property type="entry name" value="DUF354 DOMAIN-CONTAINING PROTEIN-RELATED"/>
    <property type="match status" value="1"/>
</dbReference>